<proteinExistence type="predicted"/>
<dbReference type="OrthoDB" id="281128at2"/>
<evidence type="ECO:0000256" key="1">
    <source>
        <dbReference type="SAM" id="MobiDB-lite"/>
    </source>
</evidence>
<evidence type="ECO:0000313" key="3">
    <source>
        <dbReference type="EMBL" id="TWU15303.1"/>
    </source>
</evidence>
<keyword evidence="2" id="KW-0812">Transmembrane</keyword>
<dbReference type="Proteomes" id="UP000319908">
    <property type="component" value="Unassembled WGS sequence"/>
</dbReference>
<dbReference type="AlphaFoldDB" id="A0A5C6BST7"/>
<name>A0A5C6BST7_9BACT</name>
<feature type="transmembrane region" description="Helical" evidence="2">
    <location>
        <begin position="140"/>
        <end position="158"/>
    </location>
</feature>
<accession>A0A5C6BST7</accession>
<feature type="compositionally biased region" description="Polar residues" evidence="1">
    <location>
        <begin position="81"/>
        <end position="96"/>
    </location>
</feature>
<dbReference type="RefSeq" id="WP_146407209.1">
    <property type="nucleotide sequence ID" value="NZ_SJPU01000002.1"/>
</dbReference>
<evidence type="ECO:0008006" key="5">
    <source>
        <dbReference type="Google" id="ProtNLM"/>
    </source>
</evidence>
<keyword evidence="4" id="KW-1185">Reference proteome</keyword>
<protein>
    <recommendedName>
        <fullName evidence="5">Transmembrane protein</fullName>
    </recommendedName>
</protein>
<evidence type="ECO:0000256" key="2">
    <source>
        <dbReference type="SAM" id="Phobius"/>
    </source>
</evidence>
<comment type="caution">
    <text evidence="3">The sequence shown here is derived from an EMBL/GenBank/DDBJ whole genome shotgun (WGS) entry which is preliminary data.</text>
</comment>
<keyword evidence="2" id="KW-0472">Membrane</keyword>
<organism evidence="3 4">
    <name type="scientific">Allorhodopirellula heiligendammensis</name>
    <dbReference type="NCBI Taxonomy" id="2714739"/>
    <lineage>
        <taxon>Bacteria</taxon>
        <taxon>Pseudomonadati</taxon>
        <taxon>Planctomycetota</taxon>
        <taxon>Planctomycetia</taxon>
        <taxon>Pirellulales</taxon>
        <taxon>Pirellulaceae</taxon>
        <taxon>Allorhodopirellula</taxon>
    </lineage>
</organism>
<feature type="region of interest" description="Disordered" evidence="1">
    <location>
        <begin position="78"/>
        <end position="137"/>
    </location>
</feature>
<feature type="region of interest" description="Disordered" evidence="1">
    <location>
        <begin position="186"/>
        <end position="215"/>
    </location>
</feature>
<dbReference type="EMBL" id="SJPU01000002">
    <property type="protein sequence ID" value="TWU15303.1"/>
    <property type="molecule type" value="Genomic_DNA"/>
</dbReference>
<gene>
    <name evidence="3" type="ORF">Poly21_24980</name>
</gene>
<keyword evidence="2" id="KW-1133">Transmembrane helix</keyword>
<reference evidence="3 4" key="1">
    <citation type="journal article" date="2020" name="Antonie Van Leeuwenhoek">
        <title>Rhodopirellula heiligendammensis sp. nov., Rhodopirellula pilleata sp. nov., and Rhodopirellula solitaria sp. nov. isolated from natural or artificial marine surfaces in Northern Germany and California, USA, and emended description of the genus Rhodopirellula.</title>
        <authorList>
            <person name="Kallscheuer N."/>
            <person name="Wiegand S."/>
            <person name="Jogler M."/>
            <person name="Boedeker C."/>
            <person name="Peeters S.H."/>
            <person name="Rast P."/>
            <person name="Heuer A."/>
            <person name="Jetten M.S.M."/>
            <person name="Rohde M."/>
            <person name="Jogler C."/>
        </authorList>
    </citation>
    <scope>NUCLEOTIDE SEQUENCE [LARGE SCALE GENOMIC DNA]</scope>
    <source>
        <strain evidence="3 4">Poly21</strain>
    </source>
</reference>
<sequence>MTDQSLETVASVVARLGVPPPDIAELWLEDARPHFDVGENTRFDADATAWQHMVVNEFGRAVLPPRSLELPRELERKIAEDSSTGPNATPQSSSLADKQGVGLAVRSKAGLLEGHSKSPRRRSARRQDVSRRHRPSTRTILAGSAIAAVALLVVVLTLRSPSAPDRSAPDPSRETFAANKSVIPTDLFSPEPIADPESLQSSPPPRRQSSPGPVVAAATEVPGSADLMSLNADPPVNETPSVGGMEAMPADLSLDSLVPSVITESDEASPPTTTETTISAVDITDMSDEDAALDEAVPQATAAIVPPQKQTTAVTLPRPPTASEAALLPPALVLMLERAPTRLQLEFPTEPALHLRPEQGRWAVIAIGRDLPIAVFEIDQDGGGDQALRFRWLAAASQTPSAESLIHGRITTAEGDVVYLRSSLDAQAIATDLSERDEKLKWLLGGPILHSVTHLRLDLQVPDDVSLRWMESADEESPQKTRAIALLTLKDSAEPGELAARIDVRTSGSLSMRLRYGARLAPAMPWLWTDASSIRSSLDATTRQLELADEQLLQLETAISRAGKLRARRQEVALEIQRDSIEEAVRNGTLVAKRLAELDQLVALLDAEGQISLSLEVRWPDDSTQTILALRPTEDHGNP</sequence>
<evidence type="ECO:0000313" key="4">
    <source>
        <dbReference type="Proteomes" id="UP000319908"/>
    </source>
</evidence>